<feature type="compositionally biased region" description="Basic and acidic residues" evidence="1">
    <location>
        <begin position="314"/>
        <end position="330"/>
    </location>
</feature>
<sequence length="667" mass="76287">MPFPEQTHVELQHASNQAVIPKRLMALFQHHLDVQQAFEARNDPSFTDFLAFFALLSRHCFQSTINALFQWREIIETRQKSITIDTSLDQFWKIPYDFVFYTALDATLKVNSARKYSTVSMHEFAEHLVSRATLFAQFNFNSRHLNSVLVKNILIVQSRIARLIGTLSLYTPTIIELMIDRAEFFYSKRSQTEASLFLMNMIHLTLKLETQESISLSTDFLIRMHELMKKSSEKACKHTICDVLISIVLPTIHAPHRNDLDFHHWNIALLYLHEYSQRWQRKVKHMPATIALSGVLLSAALSTIQNDTSVQTTEDSRNVVNKENKADKKNSNGKLIRSSSSNSQIVKVSDVLKSLTPNRQLISNRTNLSNDANVIIQQLYAFYNRLFEQVKEQPQLATLIVDTITNLSHVVLIRCAELGDTLAAIMHIRMITIFLFGFNLYENAEITRAVKGRENLSSFFTDGKDALFQIKDGEWMDKGGKLWTGLVAVGTQQGLTFLFVQFVLAVASTHLGAALDIISALLRGGQDENIEEQNENFKNERLKKGKMKKTKNAMLFLKQYYHDYLLIGMNSLATIIDTFCKIDDFNSTQRLASGAPCVYPLYSTNTLRLPEFKAVRDICVESSALQFTLRSFQQQFPEFARADDNMNPITVNQFIMSDSCIKSKLRR</sequence>
<feature type="region of interest" description="Disordered" evidence="1">
    <location>
        <begin position="312"/>
        <end position="341"/>
    </location>
</feature>
<dbReference type="Proteomes" id="UP000324800">
    <property type="component" value="Unassembled WGS sequence"/>
</dbReference>
<gene>
    <name evidence="3" type="ORF">EZS28_016426</name>
</gene>
<proteinExistence type="predicted"/>
<reference evidence="3 4" key="1">
    <citation type="submission" date="2019-03" db="EMBL/GenBank/DDBJ databases">
        <title>Single cell metagenomics reveals metabolic interactions within the superorganism composed of flagellate Streblomastix strix and complex community of Bacteroidetes bacteria on its surface.</title>
        <authorList>
            <person name="Treitli S.C."/>
            <person name="Kolisko M."/>
            <person name="Husnik F."/>
            <person name="Keeling P."/>
            <person name="Hampl V."/>
        </authorList>
    </citation>
    <scope>NUCLEOTIDE SEQUENCE [LARGE SCALE GENOMIC DNA]</scope>
    <source>
        <strain evidence="3">ST1C</strain>
    </source>
</reference>
<evidence type="ECO:0000313" key="3">
    <source>
        <dbReference type="EMBL" id="KAA6388046.1"/>
    </source>
</evidence>
<dbReference type="EMBL" id="SNRW01004136">
    <property type="protein sequence ID" value="KAA6388046.1"/>
    <property type="molecule type" value="Genomic_DNA"/>
</dbReference>
<evidence type="ECO:0000259" key="2">
    <source>
        <dbReference type="Pfam" id="PF14222"/>
    </source>
</evidence>
<protein>
    <recommendedName>
        <fullName evidence="2">Cell morphogenesis protein N-terminal domain-containing protein</fullName>
    </recommendedName>
</protein>
<dbReference type="Pfam" id="PF14222">
    <property type="entry name" value="MOR2-PAG1_N"/>
    <property type="match status" value="1"/>
</dbReference>
<dbReference type="InterPro" id="IPR025614">
    <property type="entry name" value="Cell_morpho_N"/>
</dbReference>
<name>A0A5J4W0J6_9EUKA</name>
<evidence type="ECO:0000256" key="1">
    <source>
        <dbReference type="SAM" id="MobiDB-lite"/>
    </source>
</evidence>
<organism evidence="3 4">
    <name type="scientific">Streblomastix strix</name>
    <dbReference type="NCBI Taxonomy" id="222440"/>
    <lineage>
        <taxon>Eukaryota</taxon>
        <taxon>Metamonada</taxon>
        <taxon>Preaxostyla</taxon>
        <taxon>Oxymonadida</taxon>
        <taxon>Streblomastigidae</taxon>
        <taxon>Streblomastix</taxon>
    </lineage>
</organism>
<accession>A0A5J4W0J6</accession>
<feature type="domain" description="Cell morphogenesis protein N-terminal" evidence="2">
    <location>
        <begin position="188"/>
        <end position="300"/>
    </location>
</feature>
<comment type="caution">
    <text evidence="3">The sequence shown here is derived from an EMBL/GenBank/DDBJ whole genome shotgun (WGS) entry which is preliminary data.</text>
</comment>
<evidence type="ECO:0000313" key="4">
    <source>
        <dbReference type="Proteomes" id="UP000324800"/>
    </source>
</evidence>
<dbReference type="AlphaFoldDB" id="A0A5J4W0J6"/>